<evidence type="ECO:0000313" key="3">
    <source>
        <dbReference type="Proteomes" id="UP001519332"/>
    </source>
</evidence>
<evidence type="ECO:0000313" key="2">
    <source>
        <dbReference type="EMBL" id="MBP2324622.1"/>
    </source>
</evidence>
<keyword evidence="1" id="KW-1133">Transmembrane helix</keyword>
<dbReference type="PROSITE" id="PS50231">
    <property type="entry name" value="RICIN_B_LECTIN"/>
    <property type="match status" value="1"/>
</dbReference>
<gene>
    <name evidence="2" type="ORF">JOF56_005007</name>
</gene>
<dbReference type="Proteomes" id="UP001519332">
    <property type="component" value="Unassembled WGS sequence"/>
</dbReference>
<accession>A0ABS4TJN6</accession>
<sequence length="286" mass="31191">MALNAGEVEFDDHGATSASVNLTFRLLEAPPLRKALAESRDVLALIVSPWFFDDVVRHSAETDAATFRPAHFSVKETTTTGWISLPGHPYPPDPKVLTPEPVHRWTAPRLGIALFIAAALFVAGGAGLPALMNNELPSPAIPNVFCLADGETAAWQNHHSKLRLAASVNRLDENVFVADLPQSSPSVTFTARLGTGSRPDDCALQLTTQNALCLTVPTDTDSDVIQAECTGSAAQQWLIENHWHHEGVMWERLRPARNPDLCLAIAGKNAVVHECSTEWNQQWQRS</sequence>
<evidence type="ECO:0000256" key="1">
    <source>
        <dbReference type="SAM" id="Phobius"/>
    </source>
</evidence>
<name>A0ABS4TJN6_9PSEU</name>
<keyword evidence="3" id="KW-1185">Reference proteome</keyword>
<protein>
    <recommendedName>
        <fullName evidence="4">Ricin B lectin domain-containing protein</fullName>
    </recommendedName>
</protein>
<feature type="transmembrane region" description="Helical" evidence="1">
    <location>
        <begin position="110"/>
        <end position="132"/>
    </location>
</feature>
<dbReference type="EMBL" id="JAGINW010000001">
    <property type="protein sequence ID" value="MBP2324622.1"/>
    <property type="molecule type" value="Genomic_DNA"/>
</dbReference>
<dbReference type="RefSeq" id="WP_209641932.1">
    <property type="nucleotide sequence ID" value="NZ_JAGINW010000001.1"/>
</dbReference>
<dbReference type="Gene3D" id="2.80.10.50">
    <property type="match status" value="1"/>
</dbReference>
<keyword evidence="1" id="KW-0472">Membrane</keyword>
<comment type="caution">
    <text evidence="2">The sequence shown here is derived from an EMBL/GenBank/DDBJ whole genome shotgun (WGS) entry which is preliminary data.</text>
</comment>
<keyword evidence="1" id="KW-0812">Transmembrane</keyword>
<dbReference type="InterPro" id="IPR035992">
    <property type="entry name" value="Ricin_B-like_lectins"/>
</dbReference>
<organism evidence="2 3">
    <name type="scientific">Kibdelosporangium banguiense</name>
    <dbReference type="NCBI Taxonomy" id="1365924"/>
    <lineage>
        <taxon>Bacteria</taxon>
        <taxon>Bacillati</taxon>
        <taxon>Actinomycetota</taxon>
        <taxon>Actinomycetes</taxon>
        <taxon>Pseudonocardiales</taxon>
        <taxon>Pseudonocardiaceae</taxon>
        <taxon>Kibdelosporangium</taxon>
    </lineage>
</organism>
<proteinExistence type="predicted"/>
<dbReference type="SUPFAM" id="SSF50370">
    <property type="entry name" value="Ricin B-like lectins"/>
    <property type="match status" value="1"/>
</dbReference>
<reference evidence="2 3" key="1">
    <citation type="submission" date="2021-03" db="EMBL/GenBank/DDBJ databases">
        <title>Sequencing the genomes of 1000 actinobacteria strains.</title>
        <authorList>
            <person name="Klenk H.-P."/>
        </authorList>
    </citation>
    <scope>NUCLEOTIDE SEQUENCE [LARGE SCALE GENOMIC DNA]</scope>
    <source>
        <strain evidence="2 3">DSM 46670</strain>
    </source>
</reference>
<evidence type="ECO:0008006" key="4">
    <source>
        <dbReference type="Google" id="ProtNLM"/>
    </source>
</evidence>